<comment type="similarity">
    <text evidence="2">Belongs to the SLC43A transporter (TC 2.A.1.44) family.</text>
</comment>
<evidence type="ECO:0000256" key="6">
    <source>
        <dbReference type="ARBA" id="ARBA00022989"/>
    </source>
</evidence>
<dbReference type="Gene3D" id="1.20.1250.20">
    <property type="entry name" value="MFS general substrate transporter like domains"/>
    <property type="match status" value="1"/>
</dbReference>
<evidence type="ECO:0000313" key="10">
    <source>
        <dbReference type="Proteomes" id="UP000019132"/>
    </source>
</evidence>
<feature type="transmembrane region" description="Helical" evidence="8">
    <location>
        <begin position="456"/>
        <end position="476"/>
    </location>
</feature>
<dbReference type="InterPro" id="IPR052599">
    <property type="entry name" value="SLC43A_AATransporter"/>
</dbReference>
<dbReference type="Proteomes" id="UP000019132">
    <property type="component" value="Unassembled WGS sequence"/>
</dbReference>
<evidence type="ECO:0000256" key="8">
    <source>
        <dbReference type="SAM" id="Phobius"/>
    </source>
</evidence>
<keyword evidence="7 8" id="KW-0472">Membrane</keyword>
<reference evidence="10" key="1">
    <citation type="journal article" date="2010" name="Genome Biol.">
        <title>Genome sequence of the necrotrophic plant pathogen Pythium ultimum reveals original pathogenicity mechanisms and effector repertoire.</title>
        <authorList>
            <person name="Levesque C.A."/>
            <person name="Brouwer H."/>
            <person name="Cano L."/>
            <person name="Hamilton J.P."/>
            <person name="Holt C."/>
            <person name="Huitema E."/>
            <person name="Raffaele S."/>
            <person name="Robideau G.P."/>
            <person name="Thines M."/>
            <person name="Win J."/>
            <person name="Zerillo M.M."/>
            <person name="Beakes G.W."/>
            <person name="Boore J.L."/>
            <person name="Busam D."/>
            <person name="Dumas B."/>
            <person name="Ferriera S."/>
            <person name="Fuerstenberg S.I."/>
            <person name="Gachon C.M."/>
            <person name="Gaulin E."/>
            <person name="Govers F."/>
            <person name="Grenville-Briggs L."/>
            <person name="Horner N."/>
            <person name="Hostetler J."/>
            <person name="Jiang R.H."/>
            <person name="Johnson J."/>
            <person name="Krajaejun T."/>
            <person name="Lin H."/>
            <person name="Meijer H.J."/>
            <person name="Moore B."/>
            <person name="Morris P."/>
            <person name="Phuntmart V."/>
            <person name="Puiu D."/>
            <person name="Shetty J."/>
            <person name="Stajich J.E."/>
            <person name="Tripathy S."/>
            <person name="Wawra S."/>
            <person name="van West P."/>
            <person name="Whitty B.R."/>
            <person name="Coutinho P.M."/>
            <person name="Henrissat B."/>
            <person name="Martin F."/>
            <person name="Thomas P.D."/>
            <person name="Tyler B.M."/>
            <person name="De Vries R.P."/>
            <person name="Kamoun S."/>
            <person name="Yandell M."/>
            <person name="Tisserat N."/>
            <person name="Buell C.R."/>
        </authorList>
    </citation>
    <scope>NUCLEOTIDE SEQUENCE</scope>
    <source>
        <strain evidence="10">DAOM:BR144</strain>
    </source>
</reference>
<evidence type="ECO:0008006" key="11">
    <source>
        <dbReference type="Google" id="ProtNLM"/>
    </source>
</evidence>
<dbReference type="STRING" id="431595.K3WGI8"/>
<dbReference type="eggNOG" id="ENOG502QRYG">
    <property type="taxonomic scope" value="Eukaryota"/>
</dbReference>
<dbReference type="PANTHER" id="PTHR20772">
    <property type="entry name" value="PROTEIN FMP42"/>
    <property type="match status" value="1"/>
</dbReference>
<proteinExistence type="inferred from homology"/>
<evidence type="ECO:0000256" key="5">
    <source>
        <dbReference type="ARBA" id="ARBA00022970"/>
    </source>
</evidence>
<evidence type="ECO:0000256" key="4">
    <source>
        <dbReference type="ARBA" id="ARBA00022692"/>
    </source>
</evidence>
<evidence type="ECO:0000256" key="3">
    <source>
        <dbReference type="ARBA" id="ARBA00022448"/>
    </source>
</evidence>
<feature type="transmembrane region" description="Helical" evidence="8">
    <location>
        <begin position="106"/>
        <end position="125"/>
    </location>
</feature>
<dbReference type="InterPro" id="IPR036259">
    <property type="entry name" value="MFS_trans_sf"/>
</dbReference>
<keyword evidence="4 8" id="KW-0812">Transmembrane</keyword>
<dbReference type="PANTHER" id="PTHR20772:SF2">
    <property type="entry name" value="PROTEIN FMP42"/>
    <property type="match status" value="1"/>
</dbReference>
<evidence type="ECO:0000256" key="1">
    <source>
        <dbReference type="ARBA" id="ARBA00004141"/>
    </source>
</evidence>
<feature type="transmembrane region" description="Helical" evidence="8">
    <location>
        <begin position="197"/>
        <end position="218"/>
    </location>
</feature>
<organism evidence="9 10">
    <name type="scientific">Globisporangium ultimum (strain ATCC 200006 / CBS 805.95 / DAOM BR144)</name>
    <name type="common">Pythium ultimum</name>
    <dbReference type="NCBI Taxonomy" id="431595"/>
    <lineage>
        <taxon>Eukaryota</taxon>
        <taxon>Sar</taxon>
        <taxon>Stramenopiles</taxon>
        <taxon>Oomycota</taxon>
        <taxon>Peronosporomycetes</taxon>
        <taxon>Pythiales</taxon>
        <taxon>Pythiaceae</taxon>
        <taxon>Globisporangium</taxon>
    </lineage>
</organism>
<keyword evidence="10" id="KW-1185">Reference proteome</keyword>
<name>K3WGI8_GLOUD</name>
<reference evidence="10" key="2">
    <citation type="submission" date="2010-04" db="EMBL/GenBank/DDBJ databases">
        <authorList>
            <person name="Buell R."/>
            <person name="Hamilton J."/>
            <person name="Hostetler J."/>
        </authorList>
    </citation>
    <scope>NUCLEOTIDE SEQUENCE [LARGE SCALE GENOMIC DNA]</scope>
    <source>
        <strain evidence="10">DAOM:BR144</strain>
    </source>
</reference>
<feature type="transmembrane region" description="Helical" evidence="8">
    <location>
        <begin position="365"/>
        <end position="382"/>
    </location>
</feature>
<feature type="transmembrane region" description="Helical" evidence="8">
    <location>
        <begin position="137"/>
        <end position="158"/>
    </location>
</feature>
<dbReference type="GO" id="GO:0006865">
    <property type="term" value="P:amino acid transport"/>
    <property type="evidence" value="ECO:0007669"/>
    <property type="project" value="UniProtKB-KW"/>
</dbReference>
<feature type="transmembrane region" description="Helical" evidence="8">
    <location>
        <begin position="301"/>
        <end position="321"/>
    </location>
</feature>
<reference evidence="9" key="3">
    <citation type="submission" date="2015-02" db="UniProtKB">
        <authorList>
            <consortium name="EnsemblProtists"/>
        </authorList>
    </citation>
    <scope>IDENTIFICATION</scope>
    <source>
        <strain evidence="9">DAOM BR144</strain>
    </source>
</reference>
<feature type="transmembrane region" description="Helical" evidence="8">
    <location>
        <begin position="388"/>
        <end position="412"/>
    </location>
</feature>
<feature type="transmembrane region" description="Helical" evidence="8">
    <location>
        <begin position="17"/>
        <end position="38"/>
    </location>
</feature>
<dbReference type="VEuPathDB" id="FungiDB:PYU1_G004069"/>
<feature type="transmembrane region" description="Helical" evidence="8">
    <location>
        <begin position="333"/>
        <end position="353"/>
    </location>
</feature>
<dbReference type="HOGENOM" id="CLU_042366_0_0_1"/>
<sequence length="532" mass="58197">MGAPPSPHAERIAPKRVALVAAVFLSDLLLTGLVFGWAPLLLMLQDEQQYVELCDFDSAEFEDDSVAHTCVAQENKLNLMFAVASVTMNAGALPIGFFLDYAGPKIVITAAAVIEVSGLVLLAMADSQSFDVFLPAYTLLAFGGSMTMMSSFPASFLILQYQTAILAAISCLFDGSSVVFLVLYAMKSSFDLTRQQLLLALAAVAASIYVALIALWHVNEHALAGDDSETDSLSGNERDTLLLQPADPEREHYPSNNDANNASSSMLLVESGHYGSVERMSDDASELVDVPIRKQMQSVEFVYVVVFAAVQVLRATIYIGTTNKLLDNYGDHAYGYFFTKVFSFVLPLGFLFVPFIDHIVEQKGLACSLVFTNLLGVLYNVLVLVPSLHVQCLTFFVFAGYRAFLYAVMSAFTAKTFGLKNMGSLMGIIFSIGSVVSLAEYPAVFVSNAYLDGDLTVVYCVSLVLCILLFPYTAYLSKHEEKRERMHQEYLYKHHKASASAFLTTPTHGLTYLRSPMVGKSPGRKSRFSSQA</sequence>
<protein>
    <recommendedName>
        <fullName evidence="11">Major facilitator superfamily (MFS) profile domain-containing protein</fullName>
    </recommendedName>
</protein>
<feature type="transmembrane region" description="Helical" evidence="8">
    <location>
        <begin position="424"/>
        <end position="444"/>
    </location>
</feature>
<dbReference type="GO" id="GO:0016020">
    <property type="term" value="C:membrane"/>
    <property type="evidence" value="ECO:0007669"/>
    <property type="project" value="UniProtKB-SubCell"/>
</dbReference>
<feature type="transmembrane region" description="Helical" evidence="8">
    <location>
        <begin position="165"/>
        <end position="185"/>
    </location>
</feature>
<dbReference type="SUPFAM" id="SSF103473">
    <property type="entry name" value="MFS general substrate transporter"/>
    <property type="match status" value="1"/>
</dbReference>
<dbReference type="EnsemblProtists" id="PYU1_T004079">
    <property type="protein sequence ID" value="PYU1_T004079"/>
    <property type="gene ID" value="PYU1_G004069"/>
</dbReference>
<dbReference type="EMBL" id="GL376567">
    <property type="status" value="NOT_ANNOTATED_CDS"/>
    <property type="molecule type" value="Genomic_DNA"/>
</dbReference>
<dbReference type="OMA" id="LQMIRMN"/>
<comment type="subcellular location">
    <subcellularLocation>
        <location evidence="1">Membrane</location>
        <topology evidence="1">Multi-pass membrane protein</topology>
    </subcellularLocation>
</comment>
<evidence type="ECO:0000313" key="9">
    <source>
        <dbReference type="EnsemblProtists" id="PYU1_T004079"/>
    </source>
</evidence>
<feature type="transmembrane region" description="Helical" evidence="8">
    <location>
        <begin position="79"/>
        <end position="99"/>
    </location>
</feature>
<dbReference type="InParanoid" id="K3WGI8"/>
<keyword evidence="3" id="KW-0813">Transport</keyword>
<keyword evidence="6 8" id="KW-1133">Transmembrane helix</keyword>
<evidence type="ECO:0000256" key="2">
    <source>
        <dbReference type="ARBA" id="ARBA00006595"/>
    </source>
</evidence>
<accession>K3WGI8</accession>
<dbReference type="AlphaFoldDB" id="K3WGI8"/>
<evidence type="ECO:0000256" key="7">
    <source>
        <dbReference type="ARBA" id="ARBA00023136"/>
    </source>
</evidence>
<keyword evidence="5" id="KW-0029">Amino-acid transport</keyword>